<dbReference type="PANTHER" id="PTHR37625">
    <property type="entry name" value="OUTER MEMBRANE LIPOPROTEIN-RELATED"/>
    <property type="match status" value="1"/>
</dbReference>
<dbReference type="PANTHER" id="PTHR37625:SF4">
    <property type="entry name" value="OUTER MEMBRANE LIPOPROTEIN"/>
    <property type="match status" value="1"/>
</dbReference>
<dbReference type="RefSeq" id="WP_205312131.1">
    <property type="nucleotide sequence ID" value="NZ_JAERPS020000007.1"/>
</dbReference>
<feature type="signal peptide" evidence="1">
    <location>
        <begin position="1"/>
        <end position="21"/>
    </location>
</feature>
<dbReference type="Pfam" id="PF12790">
    <property type="entry name" value="T6SS-SciN"/>
    <property type="match status" value="1"/>
</dbReference>
<keyword evidence="2" id="KW-0449">Lipoprotein</keyword>
<dbReference type="InterPro" id="IPR017734">
    <property type="entry name" value="T6SS_SciN"/>
</dbReference>
<accession>A0ABS7XCZ6</accession>
<dbReference type="NCBIfam" id="TIGR03352">
    <property type="entry name" value="VI_chp_3"/>
    <property type="match status" value="1"/>
</dbReference>
<evidence type="ECO:0000313" key="2">
    <source>
        <dbReference type="EMBL" id="MBZ9613434.1"/>
    </source>
</evidence>
<evidence type="ECO:0000313" key="3">
    <source>
        <dbReference type="Proteomes" id="UP000663814"/>
    </source>
</evidence>
<sequence length="167" mass="18222">MARLIHVKHVLFILCCGFAFSGCSSNPQFGAVLAEAISTDSYEIKVFIDVANDLNPTHDSRPSPLVLKIFQLNDDAKFVNLSIDELLVSTEAVLGGELVGIDQAMMFPGKNQELKLVINKGAVFLGVIAAFQKEDGVAKRVIPIKGRWSRDICIEISSISLTKAERC</sequence>
<name>A0ABS7XCZ6_9GAMM</name>
<reference evidence="2 3" key="2">
    <citation type="submission" date="2021-08" db="EMBL/GenBank/DDBJ databases">
        <title>Rheinheimera aquimaris sp. nov., isolated from seawater of the East Sea in Korea.</title>
        <authorList>
            <person name="Kim K.H."/>
            <person name="Wenting R."/>
            <person name="Kim K.R."/>
            <person name="Jeon C.O."/>
        </authorList>
    </citation>
    <scope>NUCLEOTIDE SEQUENCE [LARGE SCALE GENOMIC DNA]</scope>
    <source>
        <strain evidence="2 3">MA-13</strain>
    </source>
</reference>
<reference evidence="2 3" key="1">
    <citation type="submission" date="2020-12" db="EMBL/GenBank/DDBJ databases">
        <authorList>
            <person name="Ruan W."/>
            <person name="Khan S.A."/>
            <person name="Jeon C.O."/>
        </authorList>
    </citation>
    <scope>NUCLEOTIDE SEQUENCE [LARGE SCALE GENOMIC DNA]</scope>
    <source>
        <strain evidence="2 3">MA-13</strain>
    </source>
</reference>
<feature type="chain" id="PRO_5046977623" evidence="1">
    <location>
        <begin position="22"/>
        <end position="167"/>
    </location>
</feature>
<dbReference type="Proteomes" id="UP000663814">
    <property type="component" value="Unassembled WGS sequence"/>
</dbReference>
<proteinExistence type="predicted"/>
<organism evidence="2 3">
    <name type="scientific">Rheinheimera maricola</name>
    <dbReference type="NCBI Taxonomy" id="2793282"/>
    <lineage>
        <taxon>Bacteria</taxon>
        <taxon>Pseudomonadati</taxon>
        <taxon>Pseudomonadota</taxon>
        <taxon>Gammaproteobacteria</taxon>
        <taxon>Chromatiales</taxon>
        <taxon>Chromatiaceae</taxon>
        <taxon>Rheinheimera</taxon>
    </lineage>
</organism>
<keyword evidence="3" id="KW-1185">Reference proteome</keyword>
<protein>
    <submittedName>
        <fullName evidence="2">Type VI secretion system lipoprotein TssJ</fullName>
    </submittedName>
</protein>
<dbReference type="PROSITE" id="PS51257">
    <property type="entry name" value="PROKAR_LIPOPROTEIN"/>
    <property type="match status" value="1"/>
</dbReference>
<dbReference type="InterPro" id="IPR038706">
    <property type="entry name" value="Type_VI_SciN-like_sf"/>
</dbReference>
<evidence type="ECO:0000256" key="1">
    <source>
        <dbReference type="SAM" id="SignalP"/>
    </source>
</evidence>
<gene>
    <name evidence="2" type="primary">tssJ</name>
    <name evidence="2" type="ORF">I4W93_017710</name>
</gene>
<keyword evidence="1" id="KW-0732">Signal</keyword>
<comment type="caution">
    <text evidence="2">The sequence shown here is derived from an EMBL/GenBank/DDBJ whole genome shotgun (WGS) entry which is preliminary data.</text>
</comment>
<dbReference type="EMBL" id="JAERPS020000007">
    <property type="protein sequence ID" value="MBZ9613434.1"/>
    <property type="molecule type" value="Genomic_DNA"/>
</dbReference>
<dbReference type="Gene3D" id="2.60.40.4150">
    <property type="entry name" value="Type VI secretion system, lipoprotein SciN"/>
    <property type="match status" value="1"/>
</dbReference>